<sequence>MFRFKVRLNCRVKQAVVDTTVEVTLVSDRMIPQLSEKVPVLSEKVPVLEQVHIKTAGRGLQMNGSIVDPVTIRLGDIVFKERLYVAPFEDYMLLGLDYKKSMEPLLT</sequence>
<organism evidence="1 2">
    <name type="scientific">Dreissena polymorpha</name>
    <name type="common">Zebra mussel</name>
    <name type="synonym">Mytilus polymorpha</name>
    <dbReference type="NCBI Taxonomy" id="45954"/>
    <lineage>
        <taxon>Eukaryota</taxon>
        <taxon>Metazoa</taxon>
        <taxon>Spiralia</taxon>
        <taxon>Lophotrochozoa</taxon>
        <taxon>Mollusca</taxon>
        <taxon>Bivalvia</taxon>
        <taxon>Autobranchia</taxon>
        <taxon>Heteroconchia</taxon>
        <taxon>Euheterodonta</taxon>
        <taxon>Imparidentia</taxon>
        <taxon>Neoheterodontei</taxon>
        <taxon>Myida</taxon>
        <taxon>Dreissenoidea</taxon>
        <taxon>Dreissenidae</taxon>
        <taxon>Dreissena</taxon>
    </lineage>
</organism>
<keyword evidence="2" id="KW-1185">Reference proteome</keyword>
<evidence type="ECO:0008006" key="3">
    <source>
        <dbReference type="Google" id="ProtNLM"/>
    </source>
</evidence>
<dbReference type="CDD" id="cd00303">
    <property type="entry name" value="retropepsin_like"/>
    <property type="match status" value="1"/>
</dbReference>
<dbReference type="AlphaFoldDB" id="A0A9D4CSD1"/>
<proteinExistence type="predicted"/>
<dbReference type="EMBL" id="JAIWYP010000012">
    <property type="protein sequence ID" value="KAH3729884.1"/>
    <property type="molecule type" value="Genomic_DNA"/>
</dbReference>
<dbReference type="InterPro" id="IPR021109">
    <property type="entry name" value="Peptidase_aspartic_dom_sf"/>
</dbReference>
<comment type="caution">
    <text evidence="1">The sequence shown here is derived from an EMBL/GenBank/DDBJ whole genome shotgun (WGS) entry which is preliminary data.</text>
</comment>
<dbReference type="SUPFAM" id="SSF50630">
    <property type="entry name" value="Acid proteases"/>
    <property type="match status" value="1"/>
</dbReference>
<name>A0A9D4CSD1_DREPO</name>
<protein>
    <recommendedName>
        <fullName evidence="3">Peptidase A2 domain-containing protein</fullName>
    </recommendedName>
</protein>
<evidence type="ECO:0000313" key="1">
    <source>
        <dbReference type="EMBL" id="KAH3729884.1"/>
    </source>
</evidence>
<evidence type="ECO:0000313" key="2">
    <source>
        <dbReference type="Proteomes" id="UP000828390"/>
    </source>
</evidence>
<gene>
    <name evidence="1" type="ORF">DPMN_055862</name>
</gene>
<reference evidence="1" key="2">
    <citation type="submission" date="2020-11" db="EMBL/GenBank/DDBJ databases">
        <authorList>
            <person name="McCartney M.A."/>
            <person name="Auch B."/>
            <person name="Kono T."/>
            <person name="Mallez S."/>
            <person name="Becker A."/>
            <person name="Gohl D.M."/>
            <person name="Silverstein K.A.T."/>
            <person name="Koren S."/>
            <person name="Bechman K.B."/>
            <person name="Herman A."/>
            <person name="Abrahante J.E."/>
            <person name="Garbe J."/>
        </authorList>
    </citation>
    <scope>NUCLEOTIDE SEQUENCE</scope>
    <source>
        <strain evidence="1">Duluth1</strain>
        <tissue evidence="1">Whole animal</tissue>
    </source>
</reference>
<accession>A0A9D4CSD1</accession>
<dbReference type="Proteomes" id="UP000828390">
    <property type="component" value="Unassembled WGS sequence"/>
</dbReference>
<reference evidence="1" key="1">
    <citation type="journal article" date="2019" name="bioRxiv">
        <title>The Genome of the Zebra Mussel, Dreissena polymorpha: A Resource for Invasive Species Research.</title>
        <authorList>
            <person name="McCartney M.A."/>
            <person name="Auch B."/>
            <person name="Kono T."/>
            <person name="Mallez S."/>
            <person name="Zhang Y."/>
            <person name="Obille A."/>
            <person name="Becker A."/>
            <person name="Abrahante J.E."/>
            <person name="Garbe J."/>
            <person name="Badalamenti J.P."/>
            <person name="Herman A."/>
            <person name="Mangelson H."/>
            <person name="Liachko I."/>
            <person name="Sullivan S."/>
            <person name="Sone E.D."/>
            <person name="Koren S."/>
            <person name="Silverstein K.A.T."/>
            <person name="Beckman K.B."/>
            <person name="Gohl D.M."/>
        </authorList>
    </citation>
    <scope>NUCLEOTIDE SEQUENCE</scope>
    <source>
        <strain evidence="1">Duluth1</strain>
        <tissue evidence="1">Whole animal</tissue>
    </source>
</reference>